<dbReference type="InterPro" id="IPR003779">
    <property type="entry name" value="CMD-like"/>
</dbReference>
<dbReference type="InterPro" id="IPR004675">
    <property type="entry name" value="AhpD_core"/>
</dbReference>
<dbReference type="Proteomes" id="UP000199310">
    <property type="component" value="Unassembled WGS sequence"/>
</dbReference>
<dbReference type="GO" id="GO:0051920">
    <property type="term" value="F:peroxiredoxin activity"/>
    <property type="evidence" value="ECO:0007669"/>
    <property type="project" value="InterPro"/>
</dbReference>
<dbReference type="RefSeq" id="WP_089901546.1">
    <property type="nucleotide sequence ID" value="NZ_FOJG01000002.1"/>
</dbReference>
<gene>
    <name evidence="2" type="ORF">SAMN04488122_5836</name>
</gene>
<evidence type="ECO:0000259" key="1">
    <source>
        <dbReference type="Pfam" id="PF02627"/>
    </source>
</evidence>
<reference evidence="3" key="1">
    <citation type="submission" date="2016-10" db="EMBL/GenBank/DDBJ databases">
        <authorList>
            <person name="Varghese N."/>
            <person name="Submissions S."/>
        </authorList>
    </citation>
    <scope>NUCLEOTIDE SEQUENCE [LARGE SCALE GENOMIC DNA]</scope>
    <source>
        <strain evidence="3">DSM 3695</strain>
    </source>
</reference>
<feature type="domain" description="Carboxymuconolactone decarboxylase-like" evidence="1">
    <location>
        <begin position="12"/>
        <end position="93"/>
    </location>
</feature>
<organism evidence="2 3">
    <name type="scientific">Chitinophaga arvensicola</name>
    <dbReference type="NCBI Taxonomy" id="29529"/>
    <lineage>
        <taxon>Bacteria</taxon>
        <taxon>Pseudomonadati</taxon>
        <taxon>Bacteroidota</taxon>
        <taxon>Chitinophagia</taxon>
        <taxon>Chitinophagales</taxon>
        <taxon>Chitinophagaceae</taxon>
        <taxon>Chitinophaga</taxon>
    </lineage>
</organism>
<keyword evidence="2" id="KW-0575">Peroxidase</keyword>
<protein>
    <submittedName>
        <fullName evidence="2">Alkylhydroperoxidase AhpD family core domain-containing protein</fullName>
    </submittedName>
</protein>
<dbReference type="STRING" id="29529.SAMN04488122_5836"/>
<dbReference type="SUPFAM" id="SSF69118">
    <property type="entry name" value="AhpD-like"/>
    <property type="match status" value="1"/>
</dbReference>
<dbReference type="InterPro" id="IPR029032">
    <property type="entry name" value="AhpD-like"/>
</dbReference>
<dbReference type="OrthoDB" id="9801997at2"/>
<dbReference type="PANTHER" id="PTHR34846:SF10">
    <property type="entry name" value="CYTOPLASMIC PROTEIN"/>
    <property type="match status" value="1"/>
</dbReference>
<name>A0A1I0SB92_9BACT</name>
<dbReference type="Gene3D" id="1.20.1290.10">
    <property type="entry name" value="AhpD-like"/>
    <property type="match status" value="1"/>
</dbReference>
<dbReference type="Pfam" id="PF02627">
    <property type="entry name" value="CMD"/>
    <property type="match status" value="1"/>
</dbReference>
<accession>A0A1I0SB92</accession>
<evidence type="ECO:0000313" key="2">
    <source>
        <dbReference type="EMBL" id="SEW54001.1"/>
    </source>
</evidence>
<evidence type="ECO:0000313" key="3">
    <source>
        <dbReference type="Proteomes" id="UP000199310"/>
    </source>
</evidence>
<keyword evidence="2" id="KW-0560">Oxidoreductase</keyword>
<dbReference type="NCBIfam" id="TIGR00778">
    <property type="entry name" value="ahpD_dom"/>
    <property type="match status" value="1"/>
</dbReference>
<dbReference type="AlphaFoldDB" id="A0A1I0SB92"/>
<sequence length="146" mass="16287">MTTRFLMNQVDPAAYSAMLGLEKYLSGTGISPLHHELIKVRASQLNGCAFCVNKHSSDALKLGETTQRLLLLPVWRESPQFSEEERIILAMTEEITFISQHGLTDETYDKAVAAFGIPRTAELIMAINIINAWNRIGVSTRRIPGQ</sequence>
<dbReference type="EMBL" id="FOJG01000002">
    <property type="protein sequence ID" value="SEW54001.1"/>
    <property type="molecule type" value="Genomic_DNA"/>
</dbReference>
<dbReference type="PANTHER" id="PTHR34846">
    <property type="entry name" value="4-CARBOXYMUCONOLACTONE DECARBOXYLASE FAMILY PROTEIN (AFU_ORTHOLOGUE AFUA_6G11590)"/>
    <property type="match status" value="1"/>
</dbReference>
<keyword evidence="3" id="KW-1185">Reference proteome</keyword>
<proteinExistence type="predicted"/>